<proteinExistence type="predicted"/>
<sequence length="277" mass="30809">MVKKAFCIQREKKDIPGLCWVPKPAWEIMKAYWQSPAFKKLSDQNTKNRLANGSNLTSGYRGGCVKTTIYVDRLTVKLDRLPYPKELFEVTHGTKKGTYPEGRAQDTIHISQALSLDYVVVFDLFRGLWAKRYDDALKAAVEAAGDDEMALTAIDKYQIWINVAGGSRGRVYGLGVLAQLGPRATVSPQFSTTQELKNTVQQLQQQLADRDAQIAKRDAEQVEANRINDLFRESLIASLTQAGINLDLSALSSMRQTSGPSPQDQVQDPVNSSDQNV</sequence>
<dbReference type="EMBL" id="AWUE01019573">
    <property type="protein sequence ID" value="OMO72805.1"/>
    <property type="molecule type" value="Genomic_DNA"/>
</dbReference>
<accession>A0A1R3HQZ4</accession>
<gene>
    <name evidence="2" type="ORF">COLO4_27454</name>
</gene>
<comment type="caution">
    <text evidence="2">The sequence shown here is derived from an EMBL/GenBank/DDBJ whole genome shotgun (WGS) entry which is preliminary data.</text>
</comment>
<evidence type="ECO:0000313" key="3">
    <source>
        <dbReference type="Proteomes" id="UP000187203"/>
    </source>
</evidence>
<organism evidence="2 3">
    <name type="scientific">Corchorus olitorius</name>
    <dbReference type="NCBI Taxonomy" id="93759"/>
    <lineage>
        <taxon>Eukaryota</taxon>
        <taxon>Viridiplantae</taxon>
        <taxon>Streptophyta</taxon>
        <taxon>Embryophyta</taxon>
        <taxon>Tracheophyta</taxon>
        <taxon>Spermatophyta</taxon>
        <taxon>Magnoliopsida</taxon>
        <taxon>eudicotyledons</taxon>
        <taxon>Gunneridae</taxon>
        <taxon>Pentapetalae</taxon>
        <taxon>rosids</taxon>
        <taxon>malvids</taxon>
        <taxon>Malvales</taxon>
        <taxon>Malvaceae</taxon>
        <taxon>Grewioideae</taxon>
        <taxon>Apeibeae</taxon>
        <taxon>Corchorus</taxon>
    </lineage>
</organism>
<dbReference type="AlphaFoldDB" id="A0A1R3HQZ4"/>
<reference evidence="3" key="1">
    <citation type="submission" date="2013-09" db="EMBL/GenBank/DDBJ databases">
        <title>Corchorus olitorius genome sequencing.</title>
        <authorList>
            <person name="Alam M."/>
            <person name="Haque M.S."/>
            <person name="Islam M.S."/>
            <person name="Emdad E.M."/>
            <person name="Islam M.M."/>
            <person name="Ahmed B."/>
            <person name="Halim A."/>
            <person name="Hossen Q.M.M."/>
            <person name="Hossain M.Z."/>
            <person name="Ahmed R."/>
            <person name="Khan M.M."/>
            <person name="Islam R."/>
            <person name="Rashid M.M."/>
            <person name="Khan S.A."/>
            <person name="Rahman M.S."/>
            <person name="Alam M."/>
            <person name="Yahiya A.S."/>
            <person name="Khan M.S."/>
            <person name="Azam M.S."/>
            <person name="Haque T."/>
            <person name="Lashkar M.Z.H."/>
            <person name="Akhand A.I."/>
            <person name="Morshed G."/>
            <person name="Roy S."/>
            <person name="Uddin K.S."/>
            <person name="Rabeya T."/>
            <person name="Hossain A.S."/>
            <person name="Chowdhury A."/>
            <person name="Snigdha A.R."/>
            <person name="Mortoza M.S."/>
            <person name="Matin S.A."/>
            <person name="Hoque S.M.E."/>
            <person name="Islam M.K."/>
            <person name="Roy D.K."/>
            <person name="Haider R."/>
            <person name="Moosa M.M."/>
            <person name="Elias S.M."/>
            <person name="Hasan A.M."/>
            <person name="Jahan S."/>
            <person name="Shafiuddin M."/>
            <person name="Mahmood N."/>
            <person name="Shommy N.S."/>
        </authorList>
    </citation>
    <scope>NUCLEOTIDE SEQUENCE [LARGE SCALE GENOMIC DNA]</scope>
    <source>
        <strain evidence="3">cv. O-4</strain>
    </source>
</reference>
<keyword evidence="3" id="KW-1185">Reference proteome</keyword>
<protein>
    <submittedName>
        <fullName evidence="2">Transposase, Ptta/En/Spm, plant</fullName>
    </submittedName>
</protein>
<name>A0A1R3HQZ4_9ROSI</name>
<dbReference type="InterPro" id="IPR004252">
    <property type="entry name" value="Probable_transposase_24"/>
</dbReference>
<dbReference type="OrthoDB" id="1418522at2759"/>
<evidence type="ECO:0000256" key="1">
    <source>
        <dbReference type="SAM" id="MobiDB-lite"/>
    </source>
</evidence>
<dbReference type="Proteomes" id="UP000187203">
    <property type="component" value="Unassembled WGS sequence"/>
</dbReference>
<dbReference type="Pfam" id="PF03004">
    <property type="entry name" value="Transposase_24"/>
    <property type="match status" value="1"/>
</dbReference>
<feature type="region of interest" description="Disordered" evidence="1">
    <location>
        <begin position="253"/>
        <end position="277"/>
    </location>
</feature>
<evidence type="ECO:0000313" key="2">
    <source>
        <dbReference type="EMBL" id="OMO72805.1"/>
    </source>
</evidence>